<dbReference type="PRINTS" id="PR00340">
    <property type="entry name" value="PIIGLNB"/>
</dbReference>
<dbReference type="AlphaFoldDB" id="A0A126T7F1"/>
<dbReference type="SUPFAM" id="SSF54913">
    <property type="entry name" value="GlnB-like"/>
    <property type="match status" value="1"/>
</dbReference>
<dbReference type="SMART" id="SM00938">
    <property type="entry name" value="P-II"/>
    <property type="match status" value="1"/>
</dbReference>
<dbReference type="OrthoDB" id="6386089at2"/>
<dbReference type="STRING" id="1538553.JT25_016315"/>
<dbReference type="PANTHER" id="PTHR30115">
    <property type="entry name" value="NITROGEN REGULATORY PROTEIN P-II"/>
    <property type="match status" value="1"/>
</dbReference>
<dbReference type="InterPro" id="IPR015867">
    <property type="entry name" value="N-reg_PII/ATP_PRibTrfase_C"/>
</dbReference>
<dbReference type="InterPro" id="IPR011322">
    <property type="entry name" value="N-reg_PII-like_a/b"/>
</dbReference>
<gene>
    <name evidence="1" type="ORF">JT25_016315</name>
</gene>
<dbReference type="Proteomes" id="UP000030512">
    <property type="component" value="Chromosome"/>
</dbReference>
<dbReference type="Pfam" id="PF00543">
    <property type="entry name" value="P-II"/>
    <property type="match status" value="1"/>
</dbReference>
<organism evidence="1 2">
    <name type="scientific">Methylomonas denitrificans</name>
    <dbReference type="NCBI Taxonomy" id="1538553"/>
    <lineage>
        <taxon>Bacteria</taxon>
        <taxon>Pseudomonadati</taxon>
        <taxon>Pseudomonadota</taxon>
        <taxon>Gammaproteobacteria</taxon>
        <taxon>Methylococcales</taxon>
        <taxon>Methylococcaceae</taxon>
        <taxon>Methylomonas</taxon>
    </lineage>
</organism>
<dbReference type="Gene3D" id="3.30.70.120">
    <property type="match status" value="1"/>
</dbReference>
<sequence length="108" mass="12258">MKEIRAYVQPHKLSQITMALMEIPGFPGMSIVDCEGFGRERTEHVQDYKPFLARKRLEIFAPDELVDIIFETIMRTARSGHHGDGKVYIIDAHEGGRISSGERDKDLG</sequence>
<dbReference type="GO" id="GO:0005829">
    <property type="term" value="C:cytosol"/>
    <property type="evidence" value="ECO:0007669"/>
    <property type="project" value="TreeGrafter"/>
</dbReference>
<dbReference type="GO" id="GO:0005524">
    <property type="term" value="F:ATP binding"/>
    <property type="evidence" value="ECO:0007669"/>
    <property type="project" value="TreeGrafter"/>
</dbReference>
<evidence type="ECO:0000313" key="2">
    <source>
        <dbReference type="Proteomes" id="UP000030512"/>
    </source>
</evidence>
<evidence type="ECO:0000313" key="1">
    <source>
        <dbReference type="EMBL" id="AMK78023.1"/>
    </source>
</evidence>
<name>A0A126T7F1_9GAMM</name>
<dbReference type="RefSeq" id="WP_036273303.1">
    <property type="nucleotide sequence ID" value="NZ_CP014476.1"/>
</dbReference>
<dbReference type="KEGG" id="mdn:JT25_016315"/>
<protein>
    <submittedName>
        <fullName evidence="1">Transcriptional regulator</fullName>
    </submittedName>
</protein>
<dbReference type="GO" id="GO:0030234">
    <property type="term" value="F:enzyme regulator activity"/>
    <property type="evidence" value="ECO:0007669"/>
    <property type="project" value="InterPro"/>
</dbReference>
<dbReference type="GO" id="GO:0006808">
    <property type="term" value="P:regulation of nitrogen utilization"/>
    <property type="evidence" value="ECO:0007669"/>
    <property type="project" value="InterPro"/>
</dbReference>
<reference evidence="1 2" key="1">
    <citation type="journal article" date="2015" name="Environ. Microbiol.">
        <title>Methane oxidation coupled to nitrate reduction under hypoxia by the Gammaproteobacterium Methylomonas denitrificans, sp. nov. type strain FJG1.</title>
        <authorList>
            <person name="Kits K.D."/>
            <person name="Klotz M.G."/>
            <person name="Stein L.Y."/>
        </authorList>
    </citation>
    <scope>NUCLEOTIDE SEQUENCE [LARGE SCALE GENOMIC DNA]</scope>
    <source>
        <strain evidence="1 2">FJG1</strain>
    </source>
</reference>
<dbReference type="PANTHER" id="PTHR30115:SF11">
    <property type="entry name" value="NITROGEN REGULATORY PROTEIN P-II HOMOLOG"/>
    <property type="match status" value="1"/>
</dbReference>
<dbReference type="EMBL" id="CP014476">
    <property type="protein sequence ID" value="AMK78023.1"/>
    <property type="molecule type" value="Genomic_DNA"/>
</dbReference>
<dbReference type="PROSITE" id="PS51343">
    <property type="entry name" value="PII_GLNB_DOM"/>
    <property type="match status" value="1"/>
</dbReference>
<accession>A0A126T7F1</accession>
<keyword evidence="2" id="KW-1185">Reference proteome</keyword>
<dbReference type="InterPro" id="IPR002187">
    <property type="entry name" value="N-reg_PII"/>
</dbReference>
<proteinExistence type="predicted"/>